<dbReference type="EMBL" id="MAAF01000091">
    <property type="protein sequence ID" value="OUR77130.1"/>
    <property type="molecule type" value="Genomic_DNA"/>
</dbReference>
<name>A0A1Y5E4K0_COLPS</name>
<gene>
    <name evidence="2" type="ORF">A9Q75_15510</name>
</gene>
<sequence>MKRQLNTGIHILALPTVQPSSIAQLFPKELSGSSIETMDSNGNWINREIVKYQNNTFVISQAYLSIPPLTTLRLTLKRTITIDWHVTFSSNSGLALTKFNFEIGFNFNKALYLCQLSKLVYENESVINDTIKSYYDFDDSQYYSKNSHKNLLKNNFTALLLTFIRGKKSVIDLQFMYLQKLDKTTGKNIITIVFRGSQEPQDWMTNFTFKDIDFLKRGRVHKGFYQAFRLFIQTLNKQRNDDNNIPTSILDNVDTFNQTSKIILTGHSLGGALATIASCYLMEIGVNRENIDVYTFGSPPVATLDLCNYYKEKLDIYRLVNSNDVVPQLEKITNLFHIGKEILLPSNEGEIHACESYIDNIIDQVGLKNDSL</sequence>
<dbReference type="PANTHER" id="PTHR45856">
    <property type="entry name" value="ALPHA/BETA-HYDROLASES SUPERFAMILY PROTEIN"/>
    <property type="match status" value="1"/>
</dbReference>
<dbReference type="GO" id="GO:0006629">
    <property type="term" value="P:lipid metabolic process"/>
    <property type="evidence" value="ECO:0007669"/>
    <property type="project" value="InterPro"/>
</dbReference>
<evidence type="ECO:0000313" key="2">
    <source>
        <dbReference type="EMBL" id="OUR77130.1"/>
    </source>
</evidence>
<dbReference type="InterPro" id="IPR029058">
    <property type="entry name" value="AB_hydrolase_fold"/>
</dbReference>
<dbReference type="AlphaFoldDB" id="A0A1Y5E4K0"/>
<evidence type="ECO:0000259" key="1">
    <source>
        <dbReference type="Pfam" id="PF01764"/>
    </source>
</evidence>
<protein>
    <recommendedName>
        <fullName evidence="1">Fungal lipase-type domain-containing protein</fullName>
    </recommendedName>
</protein>
<feature type="domain" description="Fungal lipase-type" evidence="1">
    <location>
        <begin position="192"/>
        <end position="330"/>
    </location>
</feature>
<organism evidence="2 3">
    <name type="scientific">Colwellia psychrerythraea</name>
    <name type="common">Vibrio psychroerythus</name>
    <dbReference type="NCBI Taxonomy" id="28229"/>
    <lineage>
        <taxon>Bacteria</taxon>
        <taxon>Pseudomonadati</taxon>
        <taxon>Pseudomonadota</taxon>
        <taxon>Gammaproteobacteria</taxon>
        <taxon>Alteromonadales</taxon>
        <taxon>Colwelliaceae</taxon>
        <taxon>Colwellia</taxon>
    </lineage>
</organism>
<dbReference type="PANTHER" id="PTHR45856:SF24">
    <property type="entry name" value="FUNGAL LIPASE-LIKE DOMAIN-CONTAINING PROTEIN"/>
    <property type="match status" value="1"/>
</dbReference>
<dbReference type="SUPFAM" id="SSF53474">
    <property type="entry name" value="alpha/beta-Hydrolases"/>
    <property type="match status" value="1"/>
</dbReference>
<dbReference type="CDD" id="cd00519">
    <property type="entry name" value="Lipase_3"/>
    <property type="match status" value="1"/>
</dbReference>
<dbReference type="InterPro" id="IPR002921">
    <property type="entry name" value="Fungal_lipase-type"/>
</dbReference>
<proteinExistence type="predicted"/>
<dbReference type="Proteomes" id="UP000243053">
    <property type="component" value="Unassembled WGS sequence"/>
</dbReference>
<accession>A0A1Y5E4K0</accession>
<dbReference type="Gene3D" id="3.40.50.1820">
    <property type="entry name" value="alpha/beta hydrolase"/>
    <property type="match status" value="1"/>
</dbReference>
<reference evidence="3" key="1">
    <citation type="journal article" date="2017" name="Proc. Natl. Acad. Sci. U.S.A.">
        <title>Simulation of Deepwater Horizon oil plume reveals substrate specialization within a complex community of hydrocarbon degraders.</title>
        <authorList>
            <person name="Hu P."/>
            <person name="Dubinsky E.A."/>
            <person name="Probst A.J."/>
            <person name="Wang J."/>
            <person name="Sieber C.M.K."/>
            <person name="Tom L.M."/>
            <person name="Gardinali P."/>
            <person name="Banfield J.F."/>
            <person name="Atlas R.M."/>
            <person name="Andersen G.L."/>
        </authorList>
    </citation>
    <scope>NUCLEOTIDE SEQUENCE [LARGE SCALE GENOMIC DNA]</scope>
</reference>
<evidence type="ECO:0000313" key="3">
    <source>
        <dbReference type="Proteomes" id="UP000243053"/>
    </source>
</evidence>
<comment type="caution">
    <text evidence="2">The sequence shown here is derived from an EMBL/GenBank/DDBJ whole genome shotgun (WGS) entry which is preliminary data.</text>
</comment>
<dbReference type="Pfam" id="PF01764">
    <property type="entry name" value="Lipase_3"/>
    <property type="match status" value="1"/>
</dbReference>
<dbReference type="InterPro" id="IPR051218">
    <property type="entry name" value="Sec_MonoDiacylglyc_Lipase"/>
</dbReference>